<dbReference type="GO" id="GO:0006631">
    <property type="term" value="P:fatty acid metabolic process"/>
    <property type="evidence" value="ECO:0007669"/>
    <property type="project" value="TreeGrafter"/>
</dbReference>
<evidence type="ECO:0000259" key="4">
    <source>
        <dbReference type="Pfam" id="PF00501"/>
    </source>
</evidence>
<proteinExistence type="inferred from homology"/>
<name>A0A1C6UWP5_9ACTN</name>
<dbReference type="PANTHER" id="PTHR43201">
    <property type="entry name" value="ACYL-COA SYNTHETASE"/>
    <property type="match status" value="1"/>
</dbReference>
<dbReference type="NCBIfam" id="NF004837">
    <property type="entry name" value="PRK06187.1"/>
    <property type="match status" value="1"/>
</dbReference>
<dbReference type="Pfam" id="PF00501">
    <property type="entry name" value="AMP-binding"/>
    <property type="match status" value="1"/>
</dbReference>
<accession>A0A1C6UWP5</accession>
<keyword evidence="2" id="KW-0436">Ligase</keyword>
<feature type="domain" description="AMP-dependent synthetase/ligase" evidence="4">
    <location>
        <begin position="22"/>
        <end position="370"/>
    </location>
</feature>
<dbReference type="OrthoDB" id="9803968at2"/>
<evidence type="ECO:0000256" key="1">
    <source>
        <dbReference type="ARBA" id="ARBA00006432"/>
    </source>
</evidence>
<dbReference type="GO" id="GO:0031956">
    <property type="term" value="F:medium-chain fatty acid-CoA ligase activity"/>
    <property type="evidence" value="ECO:0007669"/>
    <property type="project" value="TreeGrafter"/>
</dbReference>
<dbReference type="PANTHER" id="PTHR43201:SF5">
    <property type="entry name" value="MEDIUM-CHAIN ACYL-COA LIGASE ACSF2, MITOCHONDRIAL"/>
    <property type="match status" value="1"/>
</dbReference>
<dbReference type="InterPro" id="IPR000873">
    <property type="entry name" value="AMP-dep_synth/lig_dom"/>
</dbReference>
<dbReference type="AlphaFoldDB" id="A0A1C6UWP5"/>
<comment type="similarity">
    <text evidence="1">Belongs to the ATP-dependent AMP-binding enzyme family.</text>
</comment>
<sequence>MGKTVIHHPHLTTMTETIAFHSERHPDHTAVLTSSGQRSTYRDLHQASDAVAAGLAALGVTAGDRVAYLGREGPAYWEVLFAAARTGAVLVPVNWKLTATEVGHILADCDARVVFLDGDHPLRGTTSRHEVVTDGDYPRWRDTPRPPAPRHEATPQTPLAQLYTSGTTGLPKGVVLPHHSFFAIRDALAAAELDWIDWRDGDVALIGIPGFHIGGLWYATQAFHAGATVYSMPTFDPATVRRAVSQDGVTVAIFVPAMMRSILASGADAAEFAGLRKVVYGGAPISEALLEESARVFDCDFAQIYGLTETGNTAICLPPEQHVPGSVRLRAAGRPYPGVQVRIVEDGVEVPQGGTGEVHLRTPAAMLEYWNLPEATAATLVDGWVRTGDAGYLDDEGYLYIQDRVKDMILVGGENVFPAEIENALAAHPAVADVAVVGVPDDHTGEAVLAHVVFRPDQQASTRQLMLFLRGRIADFKLPSRYQVLDAVPRNPSGKILRRELREPHWRGHQRRVN</sequence>
<protein>
    <submittedName>
        <fullName evidence="6">Long-chain acyl-CoA synthetase</fullName>
    </submittedName>
</protein>
<dbReference type="Pfam" id="PF13193">
    <property type="entry name" value="AMP-binding_C"/>
    <property type="match status" value="1"/>
</dbReference>
<reference evidence="6 7" key="1">
    <citation type="submission" date="2016-06" db="EMBL/GenBank/DDBJ databases">
        <authorList>
            <person name="Kjaerup R.B."/>
            <person name="Dalgaard T.S."/>
            <person name="Juul-Madsen H.R."/>
        </authorList>
    </citation>
    <scope>NUCLEOTIDE SEQUENCE [LARGE SCALE GENOMIC DNA]</scope>
    <source>
        <strain evidence="6 7">DSM 45577</strain>
    </source>
</reference>
<gene>
    <name evidence="6" type="ORF">GA0070617_3828</name>
</gene>
<feature type="domain" description="AMP-binding enzyme C-terminal" evidence="5">
    <location>
        <begin position="420"/>
        <end position="495"/>
    </location>
</feature>
<dbReference type="InterPro" id="IPR042099">
    <property type="entry name" value="ANL_N_sf"/>
</dbReference>
<dbReference type="FunFam" id="3.30.300.30:FF:000008">
    <property type="entry name" value="2,3-dihydroxybenzoate-AMP ligase"/>
    <property type="match status" value="1"/>
</dbReference>
<dbReference type="Gene3D" id="3.30.300.30">
    <property type="match status" value="1"/>
</dbReference>
<feature type="region of interest" description="Disordered" evidence="3">
    <location>
        <begin position="134"/>
        <end position="158"/>
    </location>
</feature>
<keyword evidence="7" id="KW-1185">Reference proteome</keyword>
<organism evidence="6 7">
    <name type="scientific">Micromonospora yangpuensis</name>
    <dbReference type="NCBI Taxonomy" id="683228"/>
    <lineage>
        <taxon>Bacteria</taxon>
        <taxon>Bacillati</taxon>
        <taxon>Actinomycetota</taxon>
        <taxon>Actinomycetes</taxon>
        <taxon>Micromonosporales</taxon>
        <taxon>Micromonosporaceae</taxon>
        <taxon>Micromonospora</taxon>
    </lineage>
</organism>
<evidence type="ECO:0000256" key="3">
    <source>
        <dbReference type="SAM" id="MobiDB-lite"/>
    </source>
</evidence>
<dbReference type="Proteomes" id="UP000198937">
    <property type="component" value="Unassembled WGS sequence"/>
</dbReference>
<dbReference type="InterPro" id="IPR045851">
    <property type="entry name" value="AMP-bd_C_sf"/>
</dbReference>
<dbReference type="RefSeq" id="WP_091440117.1">
    <property type="nucleotide sequence ID" value="NZ_BMMJ01000014.1"/>
</dbReference>
<evidence type="ECO:0000313" key="6">
    <source>
        <dbReference type="EMBL" id="SCL58475.1"/>
    </source>
</evidence>
<dbReference type="SUPFAM" id="SSF56801">
    <property type="entry name" value="Acetyl-CoA synthetase-like"/>
    <property type="match status" value="1"/>
</dbReference>
<dbReference type="EMBL" id="FMIA01000002">
    <property type="protein sequence ID" value="SCL58475.1"/>
    <property type="molecule type" value="Genomic_DNA"/>
</dbReference>
<evidence type="ECO:0000259" key="5">
    <source>
        <dbReference type="Pfam" id="PF13193"/>
    </source>
</evidence>
<dbReference type="Gene3D" id="3.40.50.12780">
    <property type="entry name" value="N-terminal domain of ligase-like"/>
    <property type="match status" value="1"/>
</dbReference>
<evidence type="ECO:0000256" key="2">
    <source>
        <dbReference type="ARBA" id="ARBA00022598"/>
    </source>
</evidence>
<dbReference type="InterPro" id="IPR025110">
    <property type="entry name" value="AMP-bd_C"/>
</dbReference>
<evidence type="ECO:0000313" key="7">
    <source>
        <dbReference type="Proteomes" id="UP000198937"/>
    </source>
</evidence>
<dbReference type="STRING" id="683228.GA0070617_3828"/>
<feature type="compositionally biased region" description="Basic and acidic residues" evidence="3">
    <location>
        <begin position="134"/>
        <end position="153"/>
    </location>
</feature>